<dbReference type="Pfam" id="PF00011">
    <property type="entry name" value="HSP20"/>
    <property type="match status" value="1"/>
</dbReference>
<feature type="domain" description="SHSP" evidence="5">
    <location>
        <begin position="46"/>
        <end position="159"/>
    </location>
</feature>
<dbReference type="Proteomes" id="UP000290288">
    <property type="component" value="Unassembled WGS sequence"/>
</dbReference>
<dbReference type="CDD" id="cd06464">
    <property type="entry name" value="ACD_sHsps-like"/>
    <property type="match status" value="1"/>
</dbReference>
<dbReference type="InterPro" id="IPR008978">
    <property type="entry name" value="HSP20-like_chaperone"/>
</dbReference>
<protein>
    <submittedName>
        <fullName evidence="7">Uncharacterized protein</fullName>
    </submittedName>
</protein>
<dbReference type="PROSITE" id="PS01031">
    <property type="entry name" value="SHSP"/>
    <property type="match status" value="1"/>
</dbReference>
<dbReference type="PROSITE" id="PS51203">
    <property type="entry name" value="CS"/>
    <property type="match status" value="1"/>
</dbReference>
<dbReference type="PANTHER" id="PTHR11527">
    <property type="entry name" value="HEAT-SHOCK PROTEIN 20 FAMILY MEMBER"/>
    <property type="match status" value="1"/>
</dbReference>
<dbReference type="InterPro" id="IPR007052">
    <property type="entry name" value="CS_dom"/>
</dbReference>
<evidence type="ECO:0000313" key="7">
    <source>
        <dbReference type="EMBL" id="RXW11803.1"/>
    </source>
</evidence>
<keyword evidence="1" id="KW-0346">Stress response</keyword>
<reference evidence="7 8" key="1">
    <citation type="submission" date="2019-01" db="EMBL/GenBank/DDBJ databases">
        <title>Draft genome sequence of Psathyrella aberdarensis IHI B618.</title>
        <authorList>
            <person name="Buettner E."/>
            <person name="Kellner H."/>
        </authorList>
    </citation>
    <scope>NUCLEOTIDE SEQUENCE [LARGE SCALE GENOMIC DNA]</scope>
    <source>
        <strain evidence="7 8">IHI B618</strain>
    </source>
</reference>
<feature type="region of interest" description="Disordered" evidence="4">
    <location>
        <begin position="27"/>
        <end position="48"/>
    </location>
</feature>
<accession>A0A4Q2CYF2</accession>
<evidence type="ECO:0000256" key="2">
    <source>
        <dbReference type="PROSITE-ProRule" id="PRU00285"/>
    </source>
</evidence>
<dbReference type="InterPro" id="IPR002068">
    <property type="entry name" value="A-crystallin/Hsp20_dom"/>
</dbReference>
<evidence type="ECO:0000256" key="3">
    <source>
        <dbReference type="RuleBase" id="RU003616"/>
    </source>
</evidence>
<evidence type="ECO:0000259" key="6">
    <source>
        <dbReference type="PROSITE" id="PS51203"/>
    </source>
</evidence>
<organism evidence="7 8">
    <name type="scientific">Candolleomyces aberdarensis</name>
    <dbReference type="NCBI Taxonomy" id="2316362"/>
    <lineage>
        <taxon>Eukaryota</taxon>
        <taxon>Fungi</taxon>
        <taxon>Dikarya</taxon>
        <taxon>Basidiomycota</taxon>
        <taxon>Agaricomycotina</taxon>
        <taxon>Agaricomycetes</taxon>
        <taxon>Agaricomycetidae</taxon>
        <taxon>Agaricales</taxon>
        <taxon>Agaricineae</taxon>
        <taxon>Psathyrellaceae</taxon>
        <taxon>Candolleomyces</taxon>
    </lineage>
</organism>
<evidence type="ECO:0000313" key="8">
    <source>
        <dbReference type="Proteomes" id="UP000290288"/>
    </source>
</evidence>
<dbReference type="EMBL" id="SDEE01001591">
    <property type="protein sequence ID" value="RXW11803.1"/>
    <property type="molecule type" value="Genomic_DNA"/>
</dbReference>
<keyword evidence="8" id="KW-1185">Reference proteome</keyword>
<feature type="domain" description="CS" evidence="6">
    <location>
        <begin position="50"/>
        <end position="157"/>
    </location>
</feature>
<proteinExistence type="inferred from homology"/>
<dbReference type="SUPFAM" id="SSF49764">
    <property type="entry name" value="HSP20-like chaperones"/>
    <property type="match status" value="1"/>
</dbReference>
<gene>
    <name evidence="7" type="ORF">EST38_g14052</name>
</gene>
<dbReference type="STRING" id="2316362.A0A4Q2CYF2"/>
<sequence length="159" mass="17859">MSNVFFYEPFYDIDRIFDEALGLRRPISNGNEGQLQRRGTGEGGDGAVRHFKPRMDLHEDAEKNIVTATFELPGLKKEDISIDVHNGRLTVSAESKLSSEHNENGYAIRERRYGKLSRTLQLPQGLKEEEIKASVEDGVLTVTFPKSTPELAPKKITIS</sequence>
<dbReference type="InterPro" id="IPR031107">
    <property type="entry name" value="Small_HSP"/>
</dbReference>
<evidence type="ECO:0000256" key="1">
    <source>
        <dbReference type="ARBA" id="ARBA00023016"/>
    </source>
</evidence>
<evidence type="ECO:0000256" key="4">
    <source>
        <dbReference type="SAM" id="MobiDB-lite"/>
    </source>
</evidence>
<dbReference type="AlphaFoldDB" id="A0A4Q2CYF2"/>
<dbReference type="OrthoDB" id="1431247at2759"/>
<name>A0A4Q2CYF2_9AGAR</name>
<dbReference type="Gene3D" id="2.60.40.790">
    <property type="match status" value="1"/>
</dbReference>
<comment type="similarity">
    <text evidence="2 3">Belongs to the small heat shock protein (HSP20) family.</text>
</comment>
<comment type="caution">
    <text evidence="7">The sequence shown here is derived from an EMBL/GenBank/DDBJ whole genome shotgun (WGS) entry which is preliminary data.</text>
</comment>
<evidence type="ECO:0000259" key="5">
    <source>
        <dbReference type="PROSITE" id="PS01031"/>
    </source>
</evidence>